<name>A0A0F9BHJ0_9ZZZZ</name>
<proteinExistence type="predicted"/>
<dbReference type="EMBL" id="LAZR01037775">
    <property type="protein sequence ID" value="KKL21329.1"/>
    <property type="molecule type" value="Genomic_DNA"/>
</dbReference>
<dbReference type="AlphaFoldDB" id="A0A0F9BHJ0"/>
<protein>
    <submittedName>
        <fullName evidence="2">Uncharacterized protein</fullName>
    </submittedName>
</protein>
<organism evidence="2">
    <name type="scientific">marine sediment metagenome</name>
    <dbReference type="NCBI Taxonomy" id="412755"/>
    <lineage>
        <taxon>unclassified sequences</taxon>
        <taxon>metagenomes</taxon>
        <taxon>ecological metagenomes</taxon>
    </lineage>
</organism>
<comment type="caution">
    <text evidence="2">The sequence shown here is derived from an EMBL/GenBank/DDBJ whole genome shotgun (WGS) entry which is preliminary data.</text>
</comment>
<evidence type="ECO:0000256" key="1">
    <source>
        <dbReference type="SAM" id="MobiDB-lite"/>
    </source>
</evidence>
<sequence>MDKFNETDVPDGLPHSEADGADDAGCWGWETWTTMIMADKTGLSTWHCPDCGAANLLFLVQGEALPETLECAFCDHASDPINWIVWGTVDDTIRTSSHEILILPLVDETHGA</sequence>
<gene>
    <name evidence="2" type="ORF">LCGC14_2446550</name>
</gene>
<reference evidence="2" key="1">
    <citation type="journal article" date="2015" name="Nature">
        <title>Complex archaea that bridge the gap between prokaryotes and eukaryotes.</title>
        <authorList>
            <person name="Spang A."/>
            <person name="Saw J.H."/>
            <person name="Jorgensen S.L."/>
            <person name="Zaremba-Niedzwiedzka K."/>
            <person name="Martijn J."/>
            <person name="Lind A.E."/>
            <person name="van Eijk R."/>
            <person name="Schleper C."/>
            <person name="Guy L."/>
            <person name="Ettema T.J."/>
        </authorList>
    </citation>
    <scope>NUCLEOTIDE SEQUENCE</scope>
</reference>
<accession>A0A0F9BHJ0</accession>
<feature type="region of interest" description="Disordered" evidence="1">
    <location>
        <begin position="1"/>
        <end position="23"/>
    </location>
</feature>
<evidence type="ECO:0000313" key="2">
    <source>
        <dbReference type="EMBL" id="KKL21329.1"/>
    </source>
</evidence>